<dbReference type="Proteomes" id="UP000807353">
    <property type="component" value="Unassembled WGS sequence"/>
</dbReference>
<evidence type="ECO:0000256" key="1">
    <source>
        <dbReference type="SAM" id="MobiDB-lite"/>
    </source>
</evidence>
<dbReference type="OrthoDB" id="3205299at2759"/>
<accession>A0A9P5Y5Q8</accession>
<reference evidence="2" key="1">
    <citation type="submission" date="2020-11" db="EMBL/GenBank/DDBJ databases">
        <authorList>
            <consortium name="DOE Joint Genome Institute"/>
            <person name="Ahrendt S."/>
            <person name="Riley R."/>
            <person name="Andreopoulos W."/>
            <person name="Labutti K."/>
            <person name="Pangilinan J."/>
            <person name="Ruiz-Duenas F.J."/>
            <person name="Barrasa J.M."/>
            <person name="Sanchez-Garcia M."/>
            <person name="Camarero S."/>
            <person name="Miyauchi S."/>
            <person name="Serrano A."/>
            <person name="Linde D."/>
            <person name="Babiker R."/>
            <person name="Drula E."/>
            <person name="Ayuso-Fernandez I."/>
            <person name="Pacheco R."/>
            <person name="Padilla G."/>
            <person name="Ferreira P."/>
            <person name="Barriuso J."/>
            <person name="Kellner H."/>
            <person name="Castanera R."/>
            <person name="Alfaro M."/>
            <person name="Ramirez L."/>
            <person name="Pisabarro A.G."/>
            <person name="Kuo A."/>
            <person name="Tritt A."/>
            <person name="Lipzen A."/>
            <person name="He G."/>
            <person name="Yan M."/>
            <person name="Ng V."/>
            <person name="Cullen D."/>
            <person name="Martin F."/>
            <person name="Rosso M.-N."/>
            <person name="Henrissat B."/>
            <person name="Hibbett D."/>
            <person name="Martinez A.T."/>
            <person name="Grigoriev I.V."/>
        </authorList>
    </citation>
    <scope>NUCLEOTIDE SEQUENCE</scope>
    <source>
        <strain evidence="2">CBS 247.69</strain>
    </source>
</reference>
<sequence>MSLQRSKSAPHPISGLTSLPRTASFHYKQAKTGHATPLHTPRIEKEDPFSLSGFFPRIYGNEDEWRWLRDEQQWVGSEKVAGPTEEEEEEEEEKYRVIFGQAESENTTREMIKDEDKLGVLSLGVFPP</sequence>
<dbReference type="AlphaFoldDB" id="A0A9P5Y5Q8"/>
<evidence type="ECO:0000313" key="3">
    <source>
        <dbReference type="Proteomes" id="UP000807353"/>
    </source>
</evidence>
<comment type="caution">
    <text evidence="2">The sequence shown here is derived from an EMBL/GenBank/DDBJ whole genome shotgun (WGS) entry which is preliminary data.</text>
</comment>
<keyword evidence="3" id="KW-1185">Reference proteome</keyword>
<feature type="region of interest" description="Disordered" evidence="1">
    <location>
        <begin position="76"/>
        <end position="95"/>
    </location>
</feature>
<feature type="region of interest" description="Disordered" evidence="1">
    <location>
        <begin position="1"/>
        <end position="21"/>
    </location>
</feature>
<evidence type="ECO:0000313" key="2">
    <source>
        <dbReference type="EMBL" id="KAF9462131.1"/>
    </source>
</evidence>
<name>A0A9P5Y5Q8_9AGAR</name>
<dbReference type="EMBL" id="MU150275">
    <property type="protein sequence ID" value="KAF9462131.1"/>
    <property type="molecule type" value="Genomic_DNA"/>
</dbReference>
<organism evidence="2 3">
    <name type="scientific">Collybia nuda</name>
    <dbReference type="NCBI Taxonomy" id="64659"/>
    <lineage>
        <taxon>Eukaryota</taxon>
        <taxon>Fungi</taxon>
        <taxon>Dikarya</taxon>
        <taxon>Basidiomycota</taxon>
        <taxon>Agaricomycotina</taxon>
        <taxon>Agaricomycetes</taxon>
        <taxon>Agaricomycetidae</taxon>
        <taxon>Agaricales</taxon>
        <taxon>Tricholomatineae</taxon>
        <taxon>Clitocybaceae</taxon>
        <taxon>Collybia</taxon>
    </lineage>
</organism>
<protein>
    <submittedName>
        <fullName evidence="2">Uncharacterized protein</fullName>
    </submittedName>
</protein>
<gene>
    <name evidence="2" type="ORF">BDZ94DRAFT_1262011</name>
</gene>
<proteinExistence type="predicted"/>